<reference evidence="1 2" key="1">
    <citation type="submission" date="2019-01" db="EMBL/GenBank/DDBJ databases">
        <title>Flavobacterium sp. nov.,isolated from freshwater.</title>
        <authorList>
            <person name="Zhang R."/>
            <person name="Du Z.-J."/>
        </authorList>
    </citation>
    <scope>NUCLEOTIDE SEQUENCE [LARGE SCALE GENOMIC DNA]</scope>
    <source>
        <strain evidence="1 2">1E403</strain>
    </source>
</reference>
<sequence length="316" mass="35553">MKYINLILLFISVVGNSQTKETVILSNSDPYDLYRSHDKDSSTLFYKLIIPKTKPIAVLVILPGAGEPLDYAADQITLHKLAADKGFLVIFPSINQISTKQTYEHEMLNKIFTQVIKRFGIPKDKFVLGGFSGGAMLSLSYAEKANSEKGSTTVVPKAIFGIDPPLDYANLWQHCINDLERNVSEAAVAEGKWVTEMYKKEFGGSPDEFPEKYIKYSIYSHSQKDGGNAKYLLSTPVLLYAEPDVAWAMKNRQRDFYDLNALDISAMINLLQLGGNKNAELIITYDKGIRPNGQKHPHSWSIMDSQQCLDWIMKQL</sequence>
<proteinExistence type="predicted"/>
<evidence type="ECO:0000313" key="2">
    <source>
        <dbReference type="Proteomes" id="UP000287527"/>
    </source>
</evidence>
<evidence type="ECO:0000313" key="1">
    <source>
        <dbReference type="EMBL" id="RWW92108.1"/>
    </source>
</evidence>
<dbReference type="AlphaFoldDB" id="A0A444GMB3"/>
<gene>
    <name evidence="1" type="ORF">EPI11_17030</name>
</gene>
<name>A0A444GMB3_9FLAO</name>
<dbReference type="EMBL" id="SBII01000014">
    <property type="protein sequence ID" value="RWW92108.1"/>
    <property type="molecule type" value="Genomic_DNA"/>
</dbReference>
<accession>A0A444GMB3</accession>
<dbReference type="SUPFAM" id="SSF53474">
    <property type="entry name" value="alpha/beta-Hydrolases"/>
    <property type="match status" value="1"/>
</dbReference>
<dbReference type="RefSeq" id="WP_128391196.1">
    <property type="nucleotide sequence ID" value="NZ_SBII01000014.1"/>
</dbReference>
<evidence type="ECO:0008006" key="3">
    <source>
        <dbReference type="Google" id="ProtNLM"/>
    </source>
</evidence>
<dbReference type="InterPro" id="IPR029058">
    <property type="entry name" value="AB_hydrolase_fold"/>
</dbReference>
<dbReference type="OrthoDB" id="1095982at2"/>
<organism evidence="1 2">
    <name type="scientific">Flavobacterium cerinum</name>
    <dbReference type="NCBI Taxonomy" id="2502784"/>
    <lineage>
        <taxon>Bacteria</taxon>
        <taxon>Pseudomonadati</taxon>
        <taxon>Bacteroidota</taxon>
        <taxon>Flavobacteriia</taxon>
        <taxon>Flavobacteriales</taxon>
        <taxon>Flavobacteriaceae</taxon>
        <taxon>Flavobacterium</taxon>
    </lineage>
</organism>
<comment type="caution">
    <text evidence="1">The sequence shown here is derived from an EMBL/GenBank/DDBJ whole genome shotgun (WGS) entry which is preliminary data.</text>
</comment>
<protein>
    <recommendedName>
        <fullName evidence="3">Alpha/beta hydrolase</fullName>
    </recommendedName>
</protein>
<dbReference type="Proteomes" id="UP000287527">
    <property type="component" value="Unassembled WGS sequence"/>
</dbReference>
<dbReference type="Gene3D" id="3.40.50.1820">
    <property type="entry name" value="alpha/beta hydrolase"/>
    <property type="match status" value="1"/>
</dbReference>
<keyword evidence="2" id="KW-1185">Reference proteome</keyword>